<dbReference type="AlphaFoldDB" id="A0A075HG80"/>
<dbReference type="InterPro" id="IPR000086">
    <property type="entry name" value="NUDIX_hydrolase_dom"/>
</dbReference>
<dbReference type="InterPro" id="IPR015797">
    <property type="entry name" value="NUDIX_hydrolase-like_dom_sf"/>
</dbReference>
<name>A0A075HG80_9EURY</name>
<dbReference type="PROSITE" id="PS51462">
    <property type="entry name" value="NUDIX"/>
    <property type="match status" value="1"/>
</dbReference>
<dbReference type="InterPro" id="IPR050662">
    <property type="entry name" value="Sec-metab_biosynth-thioest"/>
</dbReference>
<dbReference type="InterPro" id="IPR001279">
    <property type="entry name" value="Metallo-B-lactamas"/>
</dbReference>
<dbReference type="Pfam" id="PF00293">
    <property type="entry name" value="NUDIX"/>
    <property type="match status" value="1"/>
</dbReference>
<reference evidence="2" key="1">
    <citation type="journal article" date="2014" name="Genome Biol. Evol.">
        <title>Pangenome evidence for extensive interdomain horizontal transfer affecting lineage core and shell genes in uncultured planktonic thaumarchaeota and euryarchaeota.</title>
        <authorList>
            <person name="Deschamps P."/>
            <person name="Zivanovic Y."/>
            <person name="Moreira D."/>
            <person name="Rodriguez-Valera F."/>
            <person name="Lopez-Garcia P."/>
        </authorList>
    </citation>
    <scope>NUCLEOTIDE SEQUENCE</scope>
</reference>
<keyword evidence="2" id="KW-0378">Hydrolase</keyword>
<accession>A0A075HG80</accession>
<evidence type="ECO:0000313" key="2">
    <source>
        <dbReference type="EMBL" id="AIF14954.1"/>
    </source>
</evidence>
<dbReference type="Pfam" id="PF00753">
    <property type="entry name" value="Lactamase_B"/>
    <property type="match status" value="1"/>
</dbReference>
<dbReference type="PANTHER" id="PTHR23131:SF0">
    <property type="entry name" value="ENDORIBONUCLEASE LACTB2"/>
    <property type="match status" value="1"/>
</dbReference>
<organism evidence="2">
    <name type="scientific">uncultured marine group II/III euryarchaeote KM3_68_H12</name>
    <dbReference type="NCBI Taxonomy" id="1456487"/>
    <lineage>
        <taxon>Archaea</taxon>
        <taxon>Methanobacteriati</taxon>
        <taxon>Methanobacteriota</taxon>
        <taxon>environmental samples</taxon>
    </lineage>
</organism>
<evidence type="ECO:0000259" key="1">
    <source>
        <dbReference type="PROSITE" id="PS51462"/>
    </source>
</evidence>
<dbReference type="InterPro" id="IPR036866">
    <property type="entry name" value="RibonucZ/Hydroxyglut_hydro"/>
</dbReference>
<protein>
    <submittedName>
        <fullName evidence="2">Nudix hydrolase</fullName>
    </submittedName>
</protein>
<dbReference type="EMBL" id="KF901015">
    <property type="protein sequence ID" value="AIF14954.1"/>
    <property type="molecule type" value="Genomic_DNA"/>
</dbReference>
<feature type="domain" description="Nudix hydrolase" evidence="1">
    <location>
        <begin position="17"/>
        <end position="204"/>
    </location>
</feature>
<dbReference type="SUPFAM" id="SSF56281">
    <property type="entry name" value="Metallo-hydrolase/oxidoreductase"/>
    <property type="match status" value="1"/>
</dbReference>
<sequence length="509" mass="55913">MSEVPEGFVMPEMADPSIRPAASLVITRDGDNGAEILFCHRVSQMPSFPDFWAFPGGGVTRFDRVAAEELSQLSADEDGAALAALMREMVEEVGWTNSEEGIVFVDDNVRDEVIENGENWHHLVKQGGLGANSNGFKIISIRTTPPLAPMRFTNRFFHLHDSNPPEPKLPSGRSEFDEFRWLTPKQALESWNTSEMRIPPPQITLLRDIIESLEKSEGDIQSATSTMSENPPSGEHRIEFAPSVECVPLPTHTLPPATHTNCYIIGDMGGDLVVVDPAAKSDGGLAYLERRIRAAESLGSKVIATIFTHRHPDHIGDLTRISEIYQAPIWATAETHSVIPTCDTDKILKDGDTFTLSGRTWNVLETPGHCPGHICLSNEVGIISGDMAVMVGTILVPPGDGDMDKYLSSLERLSDLNPPILLPAHGPLSPVPEKLLNRYLTHRRARHARVLDAVKNGISEITQIADYAYDDTPDAHPILKVDQTLSHLLAHQRAGDIEQINSAWKLATP</sequence>
<dbReference type="Gene3D" id="3.90.79.10">
    <property type="entry name" value="Nucleoside Triphosphate Pyrophosphohydrolase"/>
    <property type="match status" value="1"/>
</dbReference>
<dbReference type="SUPFAM" id="SSF55811">
    <property type="entry name" value="Nudix"/>
    <property type="match status" value="1"/>
</dbReference>
<proteinExistence type="predicted"/>
<dbReference type="GO" id="GO:0016787">
    <property type="term" value="F:hydrolase activity"/>
    <property type="evidence" value="ECO:0007669"/>
    <property type="project" value="UniProtKB-KW"/>
</dbReference>
<dbReference type="SMART" id="SM00849">
    <property type="entry name" value="Lactamase_B"/>
    <property type="match status" value="1"/>
</dbReference>
<dbReference type="Gene3D" id="3.60.15.10">
    <property type="entry name" value="Ribonuclease Z/Hydroxyacylglutathione hydrolase-like"/>
    <property type="match status" value="1"/>
</dbReference>
<dbReference type="PANTHER" id="PTHR23131">
    <property type="entry name" value="ENDORIBONUCLEASE LACTB2"/>
    <property type="match status" value="1"/>
</dbReference>